<evidence type="ECO:0000256" key="3">
    <source>
        <dbReference type="ARBA" id="ARBA00022932"/>
    </source>
</evidence>
<dbReference type="SMART" id="SM00483">
    <property type="entry name" value="POLXc"/>
    <property type="match status" value="1"/>
</dbReference>
<gene>
    <name evidence="9" type="ORF">AURANDRAFT_62126</name>
</gene>
<accession>F0Y2G2</accession>
<dbReference type="AlphaFoldDB" id="F0Y2G2"/>
<evidence type="ECO:0000256" key="4">
    <source>
        <dbReference type="ARBA" id="ARBA00023125"/>
    </source>
</evidence>
<evidence type="ECO:0000256" key="6">
    <source>
        <dbReference type="ARBA" id="ARBA00049244"/>
    </source>
</evidence>
<reference evidence="9 10" key="1">
    <citation type="journal article" date="2011" name="Proc. Natl. Acad. Sci. U.S.A.">
        <title>Niche of harmful alga Aureococcus anophagefferens revealed through ecogenomics.</title>
        <authorList>
            <person name="Gobler C.J."/>
            <person name="Berry D.L."/>
            <person name="Dyhrman S.T."/>
            <person name="Wilhelm S.W."/>
            <person name="Salamov A."/>
            <person name="Lobanov A.V."/>
            <person name="Zhang Y."/>
            <person name="Collier J.L."/>
            <person name="Wurch L.L."/>
            <person name="Kustka A.B."/>
            <person name="Dill B.D."/>
            <person name="Shah M."/>
            <person name="VerBerkmoes N.C."/>
            <person name="Kuo A."/>
            <person name="Terry A."/>
            <person name="Pangilinan J."/>
            <person name="Lindquist E.A."/>
            <person name="Lucas S."/>
            <person name="Paulsen I.T."/>
            <person name="Hattenrath-Lehmann T.K."/>
            <person name="Talmage S.C."/>
            <person name="Walker E.A."/>
            <person name="Koch F."/>
            <person name="Burson A.M."/>
            <person name="Marcoval M.A."/>
            <person name="Tang Y.Z."/>
            <person name="Lecleir G.R."/>
            <person name="Coyne K.J."/>
            <person name="Berg G.M."/>
            <person name="Bertrand E.M."/>
            <person name="Saito M.A."/>
            <person name="Gladyshev V.N."/>
            <person name="Grigoriev I.V."/>
        </authorList>
    </citation>
    <scope>NUCLEOTIDE SEQUENCE [LARGE SCALE GENOMIC DNA]</scope>
    <source>
        <strain evidence="10">CCMP 1984</strain>
    </source>
</reference>
<keyword evidence="2" id="KW-0227">DNA damage</keyword>
<evidence type="ECO:0000259" key="8">
    <source>
        <dbReference type="SMART" id="SM00483"/>
    </source>
</evidence>
<dbReference type="Gene3D" id="3.30.460.10">
    <property type="entry name" value="Beta Polymerase, domain 2"/>
    <property type="match status" value="1"/>
</dbReference>
<evidence type="ECO:0000256" key="5">
    <source>
        <dbReference type="ARBA" id="ARBA00023204"/>
    </source>
</evidence>
<evidence type="ECO:0000256" key="1">
    <source>
        <dbReference type="ARBA" id="ARBA00012417"/>
    </source>
</evidence>
<dbReference type="EMBL" id="GL833123">
    <property type="protein sequence ID" value="EGB11078.1"/>
    <property type="molecule type" value="Genomic_DNA"/>
</dbReference>
<dbReference type="GeneID" id="20223745"/>
<dbReference type="Gene3D" id="3.30.210.10">
    <property type="entry name" value="DNA polymerase, thumb domain"/>
    <property type="match status" value="1"/>
</dbReference>
<dbReference type="InterPro" id="IPR022312">
    <property type="entry name" value="DNA_pol_X"/>
</dbReference>
<dbReference type="InterPro" id="IPR037160">
    <property type="entry name" value="DNA_Pol_thumb_sf"/>
</dbReference>
<dbReference type="PANTHER" id="PTHR11276:SF28">
    <property type="entry name" value="DNA POLYMERASE LAMBDA"/>
    <property type="match status" value="1"/>
</dbReference>
<evidence type="ECO:0000256" key="2">
    <source>
        <dbReference type="ARBA" id="ARBA00022763"/>
    </source>
</evidence>
<dbReference type="Proteomes" id="UP000002729">
    <property type="component" value="Unassembled WGS sequence"/>
</dbReference>
<feature type="region of interest" description="Disordered" evidence="7">
    <location>
        <begin position="21"/>
        <end position="49"/>
    </location>
</feature>
<organism evidence="10">
    <name type="scientific">Aureococcus anophagefferens</name>
    <name type="common">Harmful bloom alga</name>
    <dbReference type="NCBI Taxonomy" id="44056"/>
    <lineage>
        <taxon>Eukaryota</taxon>
        <taxon>Sar</taxon>
        <taxon>Stramenopiles</taxon>
        <taxon>Ochrophyta</taxon>
        <taxon>Pelagophyceae</taxon>
        <taxon>Pelagomonadales</taxon>
        <taxon>Pelagomonadaceae</taxon>
        <taxon>Aureococcus</taxon>
    </lineage>
</organism>
<keyword evidence="10" id="KW-1185">Reference proteome</keyword>
<evidence type="ECO:0000313" key="9">
    <source>
        <dbReference type="EMBL" id="EGB11078.1"/>
    </source>
</evidence>
<protein>
    <recommendedName>
        <fullName evidence="1">DNA-directed DNA polymerase</fullName>
        <ecNumber evidence="1">2.7.7.7</ecNumber>
    </recommendedName>
</protein>
<name>F0Y2G2_AURAN</name>
<dbReference type="KEGG" id="aaf:AURANDRAFT_62126"/>
<dbReference type="PROSITE" id="PS00522">
    <property type="entry name" value="DNA_POLYMERASE_X"/>
    <property type="match status" value="1"/>
</dbReference>
<dbReference type="GO" id="GO:0003677">
    <property type="term" value="F:DNA binding"/>
    <property type="evidence" value="ECO:0007669"/>
    <property type="project" value="UniProtKB-KW"/>
</dbReference>
<dbReference type="SUPFAM" id="SSF81301">
    <property type="entry name" value="Nucleotidyltransferase"/>
    <property type="match status" value="1"/>
</dbReference>
<dbReference type="RefSeq" id="XP_009034631.1">
    <property type="nucleotide sequence ID" value="XM_009036383.1"/>
</dbReference>
<keyword evidence="3" id="KW-0808">Transferase</keyword>
<evidence type="ECO:0000256" key="7">
    <source>
        <dbReference type="SAM" id="MobiDB-lite"/>
    </source>
</evidence>
<feature type="domain" description="DNA-directed DNA polymerase X" evidence="8">
    <location>
        <begin position="246"/>
        <end position="678"/>
    </location>
</feature>
<dbReference type="InterPro" id="IPR002054">
    <property type="entry name" value="DNA-dir_DNA_pol_X"/>
</dbReference>
<dbReference type="PRINTS" id="PR00869">
    <property type="entry name" value="DNAPOLX"/>
</dbReference>
<dbReference type="GO" id="GO:0006303">
    <property type="term" value="P:double-strand break repair via nonhomologous end joining"/>
    <property type="evidence" value="ECO:0007669"/>
    <property type="project" value="TreeGrafter"/>
</dbReference>
<dbReference type="EC" id="2.7.7.7" evidence="1"/>
<sequence>MSTVARGVRVTDAWTAAMAHMTTGASGETPRASAPAAKKSGKMTPPGKPPATAIAMAASFAIPTWNAPAAVRGRATSTTARVVSAAGTRRPWGAADADAWPSTTFWSDFSPQKSARFAALKVVVIDALPFQRKLWSERIGAGFVAVTSPEVLAGALARHADATHVVSCVRGHALVDRVRGDVGDGTHVVTDEWLTTTLRAADGLAREADFAWRAPAAPAPPPPVAAPRRGVLAKYCCQRRITVEGDVNKAVTGALADQMKWWDNGAVNADEFRLYATRIQLLHRVAPIIKSWPVTLTPENWDDEREKLEAQHYISATSTSATGGWIEYIEQLVLGGPAAVVREDCFYKWQRDPVRRVVFEINALKMHVGKKRAVDLVANRGVTSAAELCARRDDPALAIPPHVRPNLALAPVGPSATRMDREETEAILGRFAAAAAEVGLASTAVGSYRRGKVGGHDLDVMLHAPEGAPLVAVADYEFHDGDGAGFRLLERFFARLAAVDVGGAPFLHPHRTMGGLIGAKEAPKLGIRHCFVRSPAVPGAFRQVDFILCPTEIIAHGLLGWSGSTSFQRSLRDYVNHAHEKNWAEVPDRRPIVGRRGWNVTRDGTRVGSLIEGRELDEDEHWAWSQNGIAIARGKHSSKGKDGEQFETTYEECNINLRTEADVFRFFHLDYRAPHERCA</sequence>
<dbReference type="PANTHER" id="PTHR11276">
    <property type="entry name" value="DNA POLYMERASE TYPE-X FAMILY MEMBER"/>
    <property type="match status" value="1"/>
</dbReference>
<keyword evidence="3" id="KW-0239">DNA-directed DNA polymerase</keyword>
<dbReference type="InParanoid" id="F0Y2G2"/>
<keyword evidence="4" id="KW-0238">DNA-binding</keyword>
<dbReference type="GO" id="GO:0003887">
    <property type="term" value="F:DNA-directed DNA polymerase activity"/>
    <property type="evidence" value="ECO:0007669"/>
    <property type="project" value="UniProtKB-KW"/>
</dbReference>
<dbReference type="InterPro" id="IPR043519">
    <property type="entry name" value="NT_sf"/>
</dbReference>
<comment type="catalytic activity">
    <reaction evidence="6">
        <text>DNA(n) + a 2'-deoxyribonucleoside 5'-triphosphate = DNA(n+1) + diphosphate</text>
        <dbReference type="Rhea" id="RHEA:22508"/>
        <dbReference type="Rhea" id="RHEA-COMP:17339"/>
        <dbReference type="Rhea" id="RHEA-COMP:17340"/>
        <dbReference type="ChEBI" id="CHEBI:33019"/>
        <dbReference type="ChEBI" id="CHEBI:61560"/>
        <dbReference type="ChEBI" id="CHEBI:173112"/>
        <dbReference type="EC" id="2.7.7.7"/>
    </reaction>
</comment>
<proteinExistence type="predicted"/>
<dbReference type="OrthoDB" id="205514at2759"/>
<keyword evidence="5" id="KW-0234">DNA repair</keyword>
<dbReference type="GO" id="GO:0005634">
    <property type="term" value="C:nucleus"/>
    <property type="evidence" value="ECO:0007669"/>
    <property type="project" value="TreeGrafter"/>
</dbReference>
<evidence type="ECO:0000313" key="10">
    <source>
        <dbReference type="Proteomes" id="UP000002729"/>
    </source>
</evidence>
<keyword evidence="3" id="KW-0548">Nucleotidyltransferase</keyword>
<dbReference type="InterPro" id="IPR019843">
    <property type="entry name" value="DNA_pol-X_BS"/>
</dbReference>